<evidence type="ECO:0000259" key="6">
    <source>
        <dbReference type="Pfam" id="PF13086"/>
    </source>
</evidence>
<keyword evidence="3" id="KW-0378">Hydrolase</keyword>
<keyword evidence="8" id="KW-0614">Plasmid</keyword>
<dbReference type="AlphaFoldDB" id="A0A448ZZ24"/>
<evidence type="ECO:0000256" key="3">
    <source>
        <dbReference type="ARBA" id="ARBA00022801"/>
    </source>
</evidence>
<dbReference type="InterPro" id="IPR050534">
    <property type="entry name" value="Coronavir_polyprotein_1ab"/>
</dbReference>
<dbReference type="RefSeq" id="WP_129619903.1">
    <property type="nucleotide sequence ID" value="NZ_LR214938.2"/>
</dbReference>
<evidence type="ECO:0000259" key="7">
    <source>
        <dbReference type="Pfam" id="PF13087"/>
    </source>
</evidence>
<keyword evidence="5" id="KW-0067">ATP-binding</keyword>
<dbReference type="PANTHER" id="PTHR43788:SF8">
    <property type="entry name" value="DNA-BINDING PROTEIN SMUBP-2"/>
    <property type="match status" value="1"/>
</dbReference>
<name>A0A448ZZ24_METSV</name>
<dbReference type="SUPFAM" id="SSF52540">
    <property type="entry name" value="P-loop containing nucleoside triphosphate hydrolases"/>
    <property type="match status" value="1"/>
</dbReference>
<sequence length="1033" mass="121083">MANNKYQGLLNNLLNIESFDSSLFFSIDNQNFFDIYSYFGEKIFSKIYNNFDLNLLLSDNANRELIQRVKNSKDINEIRKIYNEYVKQNNEKPFEDNQFGSKKKELIDILELEQQKSIIKWKKLINKANSINTESNIWPLHVGFFIVTIKTEKKNIFAPLFFKEVNIEIKNSLAYLYSTSDIKLNEKLITFLNQEDFALDIDAFDFSNMSIANIASFFSKSWNTLYEIPENFCAKIPATKQEDIANKSIKFVPGMVLGFFNVSSGYLWNQLKKIVDNNEFEDILNPDFDKNKYKEKIRSVIFDKMFRLFKIQNTNYSQDCATVSSLYQDTIIWGPPGTGKSQTISNLIVNIIARGYTALVVSQKKAALDVLKKRLKKMSIFCLFALNDKSMRNETFYKPLKEFIYLVENYKVDSTEDAIEVFSEKDKHYVDNIEYLLSLHNLEDIVKFYSYAFDKNLTVETFDKLNLLDRNLRYDIPRLRDTKNLKKHLYEVNFHKKPYIFTIYPAAIKKAALYLNQNRDLLNYDLDNLISGFSNISYDDFVRINSFFKEQLSYKTININDDLKLSRMFLKKTVEKMHNFTEEQKRQYTAFAMAIRTAHLRPFKFFHRHKEMIKYLFPVIVTTPEVDLSIWDKNEFDYAILDESSQIFIEKGIPILYLAKRKILAGDNKQMQPTRWFSASYNNEETEDFGSIESLLDYASARGVYSILLDKNYRSKYASLMTFSSKHFYDSKLDVIDDYSIVNKNEKSIEVFQTNGVWDNGINKEEVDKLIQLIKQNLHYKKIIALVFNVKQQEFLYNKIFTNEPILEEALHSDQLTIKNIENIQGDEADLVIMSVVYDHTTSLYGAYVTRKGGKNALNVAISRAKEKIIVIKSINADDVKIDEKSSSDMILFKDWLRFLDLSEQEQKSYLIKSNSKENNDDKIKNEEDLKQKIIDYIEKLNIGDNFSITFDYSIGTKNIDIAIFNKLNNKLEIGLVFDTLDYQKQYDKYLLFKDGLRFLITKQYPIFAISDLNWKIVCDKIATMLMNISDNN</sequence>
<organism evidence="8">
    <name type="scientific">Metamycoplasma salivarium</name>
    <name type="common">Mycoplasma salivarium</name>
    <dbReference type="NCBI Taxonomy" id="2124"/>
    <lineage>
        <taxon>Bacteria</taxon>
        <taxon>Bacillati</taxon>
        <taxon>Mycoplasmatota</taxon>
        <taxon>Mycoplasmoidales</taxon>
        <taxon>Metamycoplasmataceae</taxon>
        <taxon>Metamycoplasma</taxon>
    </lineage>
</organism>
<dbReference type="Pfam" id="PF13086">
    <property type="entry name" value="AAA_11"/>
    <property type="match status" value="1"/>
</dbReference>
<dbReference type="InterPro" id="IPR027417">
    <property type="entry name" value="P-loop_NTPase"/>
</dbReference>
<feature type="domain" description="DNA2/NAM7 helicase helicase" evidence="6">
    <location>
        <begin position="314"/>
        <end position="377"/>
    </location>
</feature>
<dbReference type="CDD" id="cd18808">
    <property type="entry name" value="SF1_C_Upf1"/>
    <property type="match status" value="1"/>
</dbReference>
<dbReference type="EMBL" id="LR214939">
    <property type="protein sequence ID" value="VEU56416.1"/>
    <property type="molecule type" value="Genomic_DNA"/>
</dbReference>
<dbReference type="PANTHER" id="PTHR43788">
    <property type="entry name" value="DNA2/NAM7 HELICASE FAMILY MEMBER"/>
    <property type="match status" value="1"/>
</dbReference>
<dbReference type="GO" id="GO:0005524">
    <property type="term" value="F:ATP binding"/>
    <property type="evidence" value="ECO:0007669"/>
    <property type="project" value="UniProtKB-KW"/>
</dbReference>
<comment type="similarity">
    <text evidence="1">Belongs to the DNA2/NAM7 helicase family.</text>
</comment>
<dbReference type="Gene3D" id="3.40.50.300">
    <property type="entry name" value="P-loop containing nucleotide triphosphate hydrolases"/>
    <property type="match status" value="2"/>
</dbReference>
<dbReference type="InterPro" id="IPR047187">
    <property type="entry name" value="SF1_C_Upf1"/>
</dbReference>
<evidence type="ECO:0000256" key="2">
    <source>
        <dbReference type="ARBA" id="ARBA00022741"/>
    </source>
</evidence>
<evidence type="ECO:0000256" key="4">
    <source>
        <dbReference type="ARBA" id="ARBA00022806"/>
    </source>
</evidence>
<keyword evidence="2" id="KW-0547">Nucleotide-binding</keyword>
<evidence type="ECO:0000313" key="8">
    <source>
        <dbReference type="EMBL" id="VEU56416.1"/>
    </source>
</evidence>
<proteinExistence type="inferred from homology"/>
<reference evidence="8" key="1">
    <citation type="submission" date="2019-01" db="EMBL/GenBank/DDBJ databases">
        <authorList>
            <consortium name="Pathogen Informatics"/>
        </authorList>
    </citation>
    <scope>NUCLEOTIDE SEQUENCE [LARGE SCALE GENOMIC DNA]</scope>
    <source>
        <strain evidence="8">NCTC10113</strain>
    </source>
</reference>
<dbReference type="InterPro" id="IPR041677">
    <property type="entry name" value="DNA2/NAM7_AAA_11"/>
</dbReference>
<feature type="domain" description="DNA2/NAM7 helicase-like C-terminal" evidence="7">
    <location>
        <begin position="694"/>
        <end position="872"/>
    </location>
</feature>
<gene>
    <name evidence="8" type="ORF">NCTC10113_01325</name>
</gene>
<evidence type="ECO:0000256" key="1">
    <source>
        <dbReference type="ARBA" id="ARBA00007913"/>
    </source>
</evidence>
<dbReference type="InterPro" id="IPR041679">
    <property type="entry name" value="DNA2/NAM7-like_C"/>
</dbReference>
<dbReference type="Pfam" id="PF13087">
    <property type="entry name" value="AAA_12"/>
    <property type="match status" value="1"/>
</dbReference>
<accession>A0A448ZZ24</accession>
<evidence type="ECO:0000256" key="5">
    <source>
        <dbReference type="ARBA" id="ARBA00022840"/>
    </source>
</evidence>
<geneLocation type="plasmid" evidence="8">
    <name>2</name>
</geneLocation>
<keyword evidence="4 8" id="KW-0347">Helicase</keyword>
<dbReference type="GO" id="GO:0043139">
    <property type="term" value="F:5'-3' DNA helicase activity"/>
    <property type="evidence" value="ECO:0007669"/>
    <property type="project" value="TreeGrafter"/>
</dbReference>
<protein>
    <submittedName>
        <fullName evidence="8">Putative DNA helicase</fullName>
    </submittedName>
</protein>
<dbReference type="GO" id="GO:0016787">
    <property type="term" value="F:hydrolase activity"/>
    <property type="evidence" value="ECO:0007669"/>
    <property type="project" value="UniProtKB-KW"/>
</dbReference>